<dbReference type="AlphaFoldDB" id="A0A6H5G906"/>
<reference evidence="2 3" key="1">
    <citation type="submission" date="2020-02" db="EMBL/GenBank/DDBJ databases">
        <authorList>
            <person name="Ferguson B K."/>
        </authorList>
    </citation>
    <scope>NUCLEOTIDE SEQUENCE [LARGE SCALE GENOMIC DNA]</scope>
</reference>
<accession>A0A6H5G906</accession>
<organism evidence="2 3">
    <name type="scientific">Nesidiocoris tenuis</name>
    <dbReference type="NCBI Taxonomy" id="355587"/>
    <lineage>
        <taxon>Eukaryota</taxon>
        <taxon>Metazoa</taxon>
        <taxon>Ecdysozoa</taxon>
        <taxon>Arthropoda</taxon>
        <taxon>Hexapoda</taxon>
        <taxon>Insecta</taxon>
        <taxon>Pterygota</taxon>
        <taxon>Neoptera</taxon>
        <taxon>Paraneoptera</taxon>
        <taxon>Hemiptera</taxon>
        <taxon>Heteroptera</taxon>
        <taxon>Panheteroptera</taxon>
        <taxon>Cimicomorpha</taxon>
        <taxon>Miridae</taxon>
        <taxon>Dicyphina</taxon>
        <taxon>Nesidiocoris</taxon>
    </lineage>
</organism>
<feature type="region of interest" description="Disordered" evidence="1">
    <location>
        <begin position="1"/>
        <end position="29"/>
    </location>
</feature>
<gene>
    <name evidence="2" type="ORF">NTEN_LOCUS5002</name>
</gene>
<dbReference type="Proteomes" id="UP000479000">
    <property type="component" value="Unassembled WGS sequence"/>
</dbReference>
<evidence type="ECO:0000313" key="2">
    <source>
        <dbReference type="EMBL" id="CAA9998719.1"/>
    </source>
</evidence>
<proteinExistence type="predicted"/>
<protein>
    <submittedName>
        <fullName evidence="2">Uncharacterized protein</fullName>
    </submittedName>
</protein>
<feature type="non-terminal residue" evidence="2">
    <location>
        <position position="244"/>
    </location>
</feature>
<name>A0A6H5G906_9HEMI</name>
<dbReference type="EMBL" id="CADCXU010007309">
    <property type="protein sequence ID" value="CAA9998719.1"/>
    <property type="molecule type" value="Genomic_DNA"/>
</dbReference>
<keyword evidence="3" id="KW-1185">Reference proteome</keyword>
<sequence length="244" mass="26797">MGRIRRRQDASPLQMSLPDQRPGLNPGRPGIRSTYIHVSTLRLLCQQTGHLKIVLQNYDVQLRKSVLFLSVDKRHVHQEQSVHLFFDDRVAFLVQCYFDQTPGVHVQQSPPLRRSRAYRRAAIERFLPPPPPRAELTLSFPAMISRGRRERSAALPYREADALSVYGVAFSTSIFAGGGIEAYRFTPAPYAWCLAGPRGERTQPPPGFSPLGSPPPPLGLPIATTCSAAAADAAEAGDLAASST</sequence>
<evidence type="ECO:0000256" key="1">
    <source>
        <dbReference type="SAM" id="MobiDB-lite"/>
    </source>
</evidence>
<evidence type="ECO:0000313" key="3">
    <source>
        <dbReference type="Proteomes" id="UP000479000"/>
    </source>
</evidence>